<comment type="caution">
    <text evidence="2">The sequence shown here is derived from an EMBL/GenBank/DDBJ whole genome shotgun (WGS) entry which is preliminary data.</text>
</comment>
<feature type="signal peptide" evidence="1">
    <location>
        <begin position="1"/>
        <end position="21"/>
    </location>
</feature>
<dbReference type="Pfam" id="PF14125">
    <property type="entry name" value="DUF4292"/>
    <property type="match status" value="1"/>
</dbReference>
<gene>
    <name evidence="2" type="ORF">H9777_05605</name>
</gene>
<dbReference type="PROSITE" id="PS51257">
    <property type="entry name" value="PROKAR_LIPOPROTEIN"/>
    <property type="match status" value="1"/>
</dbReference>
<feature type="chain" id="PRO_5038105568" evidence="1">
    <location>
        <begin position="22"/>
        <end position="274"/>
    </location>
</feature>
<reference evidence="2" key="2">
    <citation type="submission" date="2021-04" db="EMBL/GenBank/DDBJ databases">
        <authorList>
            <person name="Gilroy R."/>
        </authorList>
    </citation>
    <scope>NUCLEOTIDE SEQUENCE</scope>
    <source>
        <strain evidence="2">G4-2901</strain>
    </source>
</reference>
<dbReference type="InterPro" id="IPR025634">
    <property type="entry name" value="DUF4292"/>
</dbReference>
<reference evidence="2" key="1">
    <citation type="journal article" date="2021" name="PeerJ">
        <title>Extensive microbial diversity within the chicken gut microbiome revealed by metagenomics and culture.</title>
        <authorList>
            <person name="Gilroy R."/>
            <person name="Ravi A."/>
            <person name="Getino M."/>
            <person name="Pursley I."/>
            <person name="Horton D.L."/>
            <person name="Alikhan N.F."/>
            <person name="Baker D."/>
            <person name="Gharbi K."/>
            <person name="Hall N."/>
            <person name="Watson M."/>
            <person name="Adriaenssens E.M."/>
            <person name="Foster-Nyarko E."/>
            <person name="Jarju S."/>
            <person name="Secka A."/>
            <person name="Antonio M."/>
            <person name="Oren A."/>
            <person name="Chaudhuri R.R."/>
            <person name="La Ragione R."/>
            <person name="Hildebrand F."/>
            <person name="Pallen M.J."/>
        </authorList>
    </citation>
    <scope>NUCLEOTIDE SEQUENCE</scope>
    <source>
        <strain evidence="2">G4-2901</strain>
    </source>
</reference>
<accession>A0A948WX80</accession>
<evidence type="ECO:0000313" key="3">
    <source>
        <dbReference type="Proteomes" id="UP000783796"/>
    </source>
</evidence>
<dbReference type="AlphaFoldDB" id="A0A948WX80"/>
<evidence type="ECO:0000256" key="1">
    <source>
        <dbReference type="SAM" id="SignalP"/>
    </source>
</evidence>
<protein>
    <submittedName>
        <fullName evidence="2">DUF4292 domain-containing protein</fullName>
    </submittedName>
</protein>
<keyword evidence="1" id="KW-0732">Signal</keyword>
<dbReference type="EMBL" id="JAHLFW010000048">
    <property type="protein sequence ID" value="MBU3837781.1"/>
    <property type="molecule type" value="Genomic_DNA"/>
</dbReference>
<evidence type="ECO:0000313" key="2">
    <source>
        <dbReference type="EMBL" id="MBU3837781.1"/>
    </source>
</evidence>
<organism evidence="2 3">
    <name type="scientific">Candidatus Phocaeicola faecigallinarum</name>
    <dbReference type="NCBI Taxonomy" id="2838732"/>
    <lineage>
        <taxon>Bacteria</taxon>
        <taxon>Pseudomonadati</taxon>
        <taxon>Bacteroidota</taxon>
        <taxon>Bacteroidia</taxon>
        <taxon>Bacteroidales</taxon>
        <taxon>Bacteroidaceae</taxon>
        <taxon>Phocaeicola</taxon>
    </lineage>
</organism>
<proteinExistence type="predicted"/>
<sequence>MKQIKYLFLLILILTSCSTSRNTLRNTMIGGLSGTEYMEKVIEWTPSRQNLTARTRLELNTGSASPISVNANMRIRRGEIIRITVAPFLGIEVARIDITPEKVLAIDRMNKQYVELGFGELSSMLNTELDFNILQSLILNEIFIPGREKLSESDAEKFNLSPYGNQAKLQVKGTKRIGYSFFTSATDGRLEETVISLKGLPYSLHCRYADFTVLGNDVFPQSVEMQSEGTDKTYSLSMKLSRIRTDSDWDAKSEISSKYRKISIQELLQLIIKQ</sequence>
<dbReference type="Proteomes" id="UP000783796">
    <property type="component" value="Unassembled WGS sequence"/>
</dbReference>
<name>A0A948WX80_9BACT</name>